<dbReference type="Proteomes" id="UP001165287">
    <property type="component" value="Unassembled WGS sequence"/>
</dbReference>
<feature type="region of interest" description="Disordered" evidence="1">
    <location>
        <begin position="111"/>
        <end position="130"/>
    </location>
</feature>
<reference evidence="3" key="1">
    <citation type="submission" date="2024-05" db="EMBL/GenBank/DDBJ databases">
        <title>Metabacillus sp. nov., isolated from the rhizosphere soil of tomato plants.</title>
        <authorList>
            <person name="Ma R."/>
        </authorList>
    </citation>
    <scope>NUCLEOTIDE SEQUENCE</scope>
    <source>
        <strain evidence="3">DBTR6</strain>
    </source>
</reference>
<sequence>TIKKDAKVTVYSEANGWSKIKANGKEGYVSSSYLTSTKPRTSMASPPSSPTPEAKTQTKYVKVNSGSLNVRKSASTSASIVATIKKDVKVTVYSEANGWSKIKANGKEGYVSSSYLTSTKPRTSTASPST</sequence>
<feature type="domain" description="SH3b" evidence="2">
    <location>
        <begin position="56"/>
        <end position="120"/>
    </location>
</feature>
<accession>A0ABS7V1C3</accession>
<feature type="domain" description="SH3b" evidence="2">
    <location>
        <begin position="1"/>
        <end position="38"/>
    </location>
</feature>
<dbReference type="PANTHER" id="PTHR34408">
    <property type="entry name" value="FAMILY PROTEIN, PUTATIVE-RELATED"/>
    <property type="match status" value="1"/>
</dbReference>
<dbReference type="PROSITE" id="PS51781">
    <property type="entry name" value="SH3B"/>
    <property type="match status" value="2"/>
</dbReference>
<keyword evidence="4" id="KW-1185">Reference proteome</keyword>
<feature type="region of interest" description="Disordered" evidence="1">
    <location>
        <begin position="31"/>
        <end position="58"/>
    </location>
</feature>
<dbReference type="PANTHER" id="PTHR34408:SF1">
    <property type="entry name" value="GLYCOSYL HYDROLASE FAMILY 19 DOMAIN-CONTAINING PROTEIN HI_1415"/>
    <property type="match status" value="1"/>
</dbReference>
<dbReference type="SUPFAM" id="SSF50044">
    <property type="entry name" value="SH3-domain"/>
    <property type="match status" value="2"/>
</dbReference>
<dbReference type="EMBL" id="JAIQUM010000288">
    <property type="protein sequence ID" value="MBZ5753992.1"/>
    <property type="molecule type" value="Genomic_DNA"/>
</dbReference>
<organism evidence="3 4">
    <name type="scientific">Metabacillus rhizolycopersici</name>
    <dbReference type="NCBI Taxonomy" id="2875709"/>
    <lineage>
        <taxon>Bacteria</taxon>
        <taxon>Bacillati</taxon>
        <taxon>Bacillota</taxon>
        <taxon>Bacilli</taxon>
        <taxon>Bacillales</taxon>
        <taxon>Bacillaceae</taxon>
        <taxon>Metabacillus</taxon>
    </lineage>
</organism>
<dbReference type="RefSeq" id="WP_224142363.1">
    <property type="nucleotide sequence ID" value="NZ_JAIQUM010000288.1"/>
</dbReference>
<evidence type="ECO:0000313" key="4">
    <source>
        <dbReference type="Proteomes" id="UP001165287"/>
    </source>
</evidence>
<feature type="non-terminal residue" evidence="3">
    <location>
        <position position="130"/>
    </location>
</feature>
<name>A0ABS7V1C3_9BACI</name>
<dbReference type="Pfam" id="PF08239">
    <property type="entry name" value="SH3_3"/>
    <property type="match status" value="2"/>
</dbReference>
<evidence type="ECO:0000256" key="1">
    <source>
        <dbReference type="SAM" id="MobiDB-lite"/>
    </source>
</evidence>
<evidence type="ECO:0000313" key="3">
    <source>
        <dbReference type="EMBL" id="MBZ5753992.1"/>
    </source>
</evidence>
<gene>
    <name evidence="3" type="ORF">K9V48_28665</name>
</gene>
<dbReference type="InterPro" id="IPR003646">
    <property type="entry name" value="SH3-like_bac-type"/>
</dbReference>
<evidence type="ECO:0000259" key="2">
    <source>
        <dbReference type="PROSITE" id="PS51781"/>
    </source>
</evidence>
<dbReference type="SMART" id="SM00287">
    <property type="entry name" value="SH3b"/>
    <property type="match status" value="1"/>
</dbReference>
<dbReference type="InterPro" id="IPR052354">
    <property type="entry name" value="Cell_Wall_Dynamics_Protein"/>
</dbReference>
<comment type="caution">
    <text evidence="3">The sequence shown here is derived from an EMBL/GenBank/DDBJ whole genome shotgun (WGS) entry which is preliminary data.</text>
</comment>
<dbReference type="InterPro" id="IPR036028">
    <property type="entry name" value="SH3-like_dom_sf"/>
</dbReference>
<proteinExistence type="predicted"/>
<protein>
    <submittedName>
        <fullName evidence="3">SH3 domain-containing protein</fullName>
    </submittedName>
</protein>
<dbReference type="Gene3D" id="2.30.30.40">
    <property type="entry name" value="SH3 Domains"/>
    <property type="match status" value="2"/>
</dbReference>
<feature type="non-terminal residue" evidence="3">
    <location>
        <position position="1"/>
    </location>
</feature>